<protein>
    <recommendedName>
        <fullName evidence="3">Lauroyl/myristoyl acyltransferase</fullName>
    </recommendedName>
</protein>
<accession>A0A1I2HM50</accession>
<keyword evidence="2" id="KW-1185">Reference proteome</keyword>
<evidence type="ECO:0008006" key="3">
    <source>
        <dbReference type="Google" id="ProtNLM"/>
    </source>
</evidence>
<sequence length="324" mass="36166">MRLLYALERSDLVARAALGSVKDLFVLNLHRATAAIAQQFWRRVPYRYVGYVASLVPSWNSFIAALNPTSAHDDVAQTHATFLLGEKMHRRHDERLWARKKCLEKSGYHGEPGLIAHIRDCGQTLRDYVAATCPGRPLIFAPLHTVSDRIAAAVCSLGPAGRATVVSAYAADALGKDEMHSVALLGTKLDRLMVADLKAAEFRRRIKAVSEGRSHLVVFPDALPEFTSAMAGRPMRTRKIDIFKRPGRLHAGLEVLSKASKAVVVYFALYEARGCLRIDVLGSLNWDGIASSGASMIEEGIRRHWRFWLLWRCRSLFYMNPESP</sequence>
<name>A0A1I2HM50_9GAMM</name>
<evidence type="ECO:0000313" key="2">
    <source>
        <dbReference type="Proteomes" id="UP000199477"/>
    </source>
</evidence>
<evidence type="ECO:0000313" key="1">
    <source>
        <dbReference type="EMBL" id="SFF30752.1"/>
    </source>
</evidence>
<proteinExistence type="predicted"/>
<dbReference type="EMBL" id="FONH01000012">
    <property type="protein sequence ID" value="SFF30752.1"/>
    <property type="molecule type" value="Genomic_DNA"/>
</dbReference>
<dbReference type="STRING" id="500610.SAMN02799615_03081"/>
<dbReference type="AlphaFoldDB" id="A0A1I2HM50"/>
<gene>
    <name evidence="1" type="ORF">SAMN02799615_03081</name>
</gene>
<dbReference type="Proteomes" id="UP000199477">
    <property type="component" value="Unassembled WGS sequence"/>
</dbReference>
<reference evidence="2" key="1">
    <citation type="submission" date="2016-10" db="EMBL/GenBank/DDBJ databases">
        <authorList>
            <person name="Varghese N."/>
            <person name="Submissions S."/>
        </authorList>
    </citation>
    <scope>NUCLEOTIDE SEQUENCE [LARGE SCALE GENOMIC DNA]</scope>
    <source>
        <strain evidence="2">UNC178MFTsu3.1</strain>
    </source>
</reference>
<organism evidence="1 2">
    <name type="scientific">Dyella marensis</name>
    <dbReference type="NCBI Taxonomy" id="500610"/>
    <lineage>
        <taxon>Bacteria</taxon>
        <taxon>Pseudomonadati</taxon>
        <taxon>Pseudomonadota</taxon>
        <taxon>Gammaproteobacteria</taxon>
        <taxon>Lysobacterales</taxon>
        <taxon>Rhodanobacteraceae</taxon>
        <taxon>Dyella</taxon>
    </lineage>
</organism>
<dbReference type="RefSeq" id="WP_177218823.1">
    <property type="nucleotide sequence ID" value="NZ_FONH01000012.1"/>
</dbReference>